<reference evidence="1" key="1">
    <citation type="submission" date="2007-10" db="EMBL/GenBank/DDBJ databases">
        <authorList>
            <person name="Fulton L."/>
            <person name="Clifton S."/>
            <person name="Fulton B."/>
            <person name="Xu J."/>
            <person name="Minx P."/>
            <person name="Pepin K.H."/>
            <person name="Johnson M."/>
            <person name="Thiruvilangam P."/>
            <person name="Bhonagiri V."/>
            <person name="Nash W.E."/>
            <person name="Mardis E.R."/>
            <person name="Wilson R.K."/>
        </authorList>
    </citation>
    <scope>NUCLEOTIDE SEQUENCE [LARGE SCALE GENOMIC DNA]</scope>
    <source>
        <strain evidence="1">DSM 15702</strain>
    </source>
</reference>
<dbReference type="AlphaFoldDB" id="B0MSB6"/>
<organism evidence="1 2">
    <name type="scientific">[Eubacterium] siraeum DSM 15702</name>
    <dbReference type="NCBI Taxonomy" id="428128"/>
    <lineage>
        <taxon>Bacteria</taxon>
        <taxon>Bacillati</taxon>
        <taxon>Bacillota</taxon>
        <taxon>Clostridia</taxon>
        <taxon>Eubacteriales</taxon>
        <taxon>Oscillospiraceae</taxon>
        <taxon>Oscillospiraceae incertae sedis</taxon>
    </lineage>
</organism>
<dbReference type="EMBL" id="ABCA03000055">
    <property type="protein sequence ID" value="EDR99684.1"/>
    <property type="molecule type" value="Genomic_DNA"/>
</dbReference>
<dbReference type="Proteomes" id="UP000005326">
    <property type="component" value="Unassembled WGS sequence"/>
</dbReference>
<proteinExistence type="predicted"/>
<evidence type="ECO:0000313" key="1">
    <source>
        <dbReference type="EMBL" id="EDR99684.1"/>
    </source>
</evidence>
<accession>B0MSB6</accession>
<reference evidence="1" key="2">
    <citation type="submission" date="2014-06" db="EMBL/GenBank/DDBJ databases">
        <title>Draft genome sequence of Eubacterium siraeum (DSM 15702).</title>
        <authorList>
            <person name="Sudarsanam P."/>
            <person name="Ley R."/>
            <person name="Guruge J."/>
            <person name="Turnbaugh P.J."/>
            <person name="Mahowald M."/>
            <person name="Liep D."/>
            <person name="Gordon J."/>
        </authorList>
    </citation>
    <scope>NUCLEOTIDE SEQUENCE</scope>
    <source>
        <strain evidence="1">DSM 15702</strain>
    </source>
</reference>
<name>B0MSB6_9FIRM</name>
<keyword evidence="2" id="KW-1185">Reference proteome</keyword>
<gene>
    <name evidence="1" type="ORF">EUBSIR_02756</name>
</gene>
<comment type="caution">
    <text evidence="1">The sequence shown here is derived from an EMBL/GenBank/DDBJ whole genome shotgun (WGS) entry which is preliminary data.</text>
</comment>
<sequence length="40" mass="4914">MLTFYHKNGLKASRQYKNYMTRNIFSDDIRIFIAVRREIC</sequence>
<evidence type="ECO:0000313" key="2">
    <source>
        <dbReference type="Proteomes" id="UP000005326"/>
    </source>
</evidence>
<protein>
    <submittedName>
        <fullName evidence="1">Uncharacterized protein</fullName>
    </submittedName>
</protein>